<dbReference type="OrthoDB" id="10036998at2759"/>
<keyword evidence="1" id="KW-1133">Transmembrane helix</keyword>
<dbReference type="EMBL" id="CAJNOO010001194">
    <property type="protein sequence ID" value="CAF1112956.1"/>
    <property type="molecule type" value="Genomic_DNA"/>
</dbReference>
<name>A0A820ALA6_9BILA</name>
<evidence type="ECO:0000313" key="8">
    <source>
        <dbReference type="Proteomes" id="UP000663836"/>
    </source>
</evidence>
<evidence type="ECO:0000313" key="5">
    <source>
        <dbReference type="EMBL" id="CAF3886398.1"/>
    </source>
</evidence>
<accession>A0A820ALA6</accession>
<feature type="transmembrane region" description="Helical" evidence="1">
    <location>
        <begin position="116"/>
        <end position="137"/>
    </location>
</feature>
<gene>
    <name evidence="6" type="ORF">FNK824_LOCUS32041</name>
    <name evidence="7" type="ORF">JBS370_LOCUS35356</name>
    <name evidence="5" type="ORF">OTI717_LOCUS23033</name>
    <name evidence="2" type="ORF">RFH988_LOCUS19937</name>
    <name evidence="3" type="ORF">SEV965_LOCUS26772</name>
    <name evidence="4" type="ORF">ZHD862_LOCUS37382</name>
</gene>
<comment type="caution">
    <text evidence="7">The sequence shown here is derived from an EMBL/GenBank/DDBJ whole genome shotgun (WGS) entry which is preliminary data.</text>
</comment>
<dbReference type="Proteomes" id="UP000663882">
    <property type="component" value="Unassembled WGS sequence"/>
</dbReference>
<evidence type="ECO:0000313" key="3">
    <source>
        <dbReference type="EMBL" id="CAF1310569.1"/>
    </source>
</evidence>
<dbReference type="EMBL" id="CAJNOU010002314">
    <property type="protein sequence ID" value="CAF1310569.1"/>
    <property type="molecule type" value="Genomic_DNA"/>
</dbReference>
<dbReference type="EMBL" id="CAJOAX010004038">
    <property type="protein sequence ID" value="CAF3886398.1"/>
    <property type="molecule type" value="Genomic_DNA"/>
</dbReference>
<dbReference type="AlphaFoldDB" id="A0A820ALA6"/>
<evidence type="ECO:0000313" key="2">
    <source>
        <dbReference type="EMBL" id="CAF1112956.1"/>
    </source>
</evidence>
<keyword evidence="1" id="KW-0472">Membrane</keyword>
<evidence type="ECO:0000313" key="6">
    <source>
        <dbReference type="EMBL" id="CAF4115171.1"/>
    </source>
</evidence>
<evidence type="ECO:0000313" key="4">
    <source>
        <dbReference type="EMBL" id="CAF1499644.1"/>
    </source>
</evidence>
<dbReference type="EMBL" id="CAJNOT010007005">
    <property type="protein sequence ID" value="CAF1499644.1"/>
    <property type="molecule type" value="Genomic_DNA"/>
</dbReference>
<dbReference type="Proteomes" id="UP000663823">
    <property type="component" value="Unassembled WGS sequence"/>
</dbReference>
<dbReference type="Proteomes" id="UP000663889">
    <property type="component" value="Unassembled WGS sequence"/>
</dbReference>
<feature type="transmembrane region" description="Helical" evidence="1">
    <location>
        <begin position="82"/>
        <end position="109"/>
    </location>
</feature>
<reference evidence="7" key="1">
    <citation type="submission" date="2021-02" db="EMBL/GenBank/DDBJ databases">
        <authorList>
            <person name="Nowell W R."/>
        </authorList>
    </citation>
    <scope>NUCLEOTIDE SEQUENCE</scope>
</reference>
<feature type="transmembrane region" description="Helical" evidence="1">
    <location>
        <begin position="149"/>
        <end position="168"/>
    </location>
</feature>
<protein>
    <submittedName>
        <fullName evidence="7">Uncharacterized protein</fullName>
    </submittedName>
</protein>
<dbReference type="EMBL" id="CAJOBD010012226">
    <property type="protein sequence ID" value="CAF4177950.1"/>
    <property type="molecule type" value="Genomic_DNA"/>
</dbReference>
<sequence length="197" mass="21912">MAVDSLNRKMSFVATFFAFIGVTLGFIALTTNYWTAEPVLASRMPTEQDNATLSTNEKVGRRWNGLLYICSTLETPLCVFKFVGTTFVLCLVGLIFLFVGGIFVCWDIFKISDRRFIIPMLFFASCVLMTAGLFEYGSWILLNSHSSRTMLAAIVFAYSALPISAFIAGRYSTFDQFVTNGHINNGQKYVSTSTNGN</sequence>
<evidence type="ECO:0000313" key="7">
    <source>
        <dbReference type="EMBL" id="CAF4177950.1"/>
    </source>
</evidence>
<dbReference type="Proteomes" id="UP000663874">
    <property type="component" value="Unassembled WGS sequence"/>
</dbReference>
<keyword evidence="1" id="KW-0812">Transmembrane</keyword>
<dbReference type="Proteomes" id="UP000663864">
    <property type="component" value="Unassembled WGS sequence"/>
</dbReference>
<organism evidence="7 8">
    <name type="scientific">Rotaria sordida</name>
    <dbReference type="NCBI Taxonomy" id="392033"/>
    <lineage>
        <taxon>Eukaryota</taxon>
        <taxon>Metazoa</taxon>
        <taxon>Spiralia</taxon>
        <taxon>Gnathifera</taxon>
        <taxon>Rotifera</taxon>
        <taxon>Eurotatoria</taxon>
        <taxon>Bdelloidea</taxon>
        <taxon>Philodinida</taxon>
        <taxon>Philodinidae</taxon>
        <taxon>Rotaria</taxon>
    </lineage>
</organism>
<proteinExistence type="predicted"/>
<evidence type="ECO:0000256" key="1">
    <source>
        <dbReference type="SAM" id="Phobius"/>
    </source>
</evidence>
<feature type="transmembrane region" description="Helical" evidence="1">
    <location>
        <begin position="12"/>
        <end position="34"/>
    </location>
</feature>
<dbReference type="Proteomes" id="UP000663836">
    <property type="component" value="Unassembled WGS sequence"/>
</dbReference>
<dbReference type="EMBL" id="CAJOBE010010720">
    <property type="protein sequence ID" value="CAF4115171.1"/>
    <property type="molecule type" value="Genomic_DNA"/>
</dbReference>